<reference evidence="3 4" key="1">
    <citation type="journal article" date="2015" name="Stand. Genomic Sci.">
        <title>Genomic Encyclopedia of Bacterial and Archaeal Type Strains, Phase III: the genomes of soil and plant-associated and newly described type strains.</title>
        <authorList>
            <person name="Whitman W.B."/>
            <person name="Woyke T."/>
            <person name="Klenk H.P."/>
            <person name="Zhou Y."/>
            <person name="Lilburn T.G."/>
            <person name="Beck B.J."/>
            <person name="De Vos P."/>
            <person name="Vandamme P."/>
            <person name="Eisen J.A."/>
            <person name="Garrity G."/>
            <person name="Hugenholtz P."/>
            <person name="Kyrpides N.C."/>
        </authorList>
    </citation>
    <scope>NUCLEOTIDE SEQUENCE [LARGE SCALE GENOMIC DNA]</scope>
    <source>
        <strain evidence="3 4">CGMCC 1.10685</strain>
    </source>
</reference>
<dbReference type="Proteomes" id="UP000315112">
    <property type="component" value="Unassembled WGS sequence"/>
</dbReference>
<evidence type="ECO:0000313" key="2">
    <source>
        <dbReference type="EMBL" id="QGZ39833.1"/>
    </source>
</evidence>
<dbReference type="EMBL" id="CP046904">
    <property type="protein sequence ID" value="QGZ39833.1"/>
    <property type="molecule type" value="Genomic_DNA"/>
</dbReference>
<dbReference type="RefSeq" id="WP_145874523.1">
    <property type="nucleotide sequence ID" value="NZ_CP046904.1"/>
</dbReference>
<dbReference type="EMBL" id="VLKW01000003">
    <property type="protein sequence ID" value="TWI48755.1"/>
    <property type="molecule type" value="Genomic_DNA"/>
</dbReference>
<feature type="region of interest" description="Disordered" evidence="1">
    <location>
        <begin position="49"/>
        <end position="68"/>
    </location>
</feature>
<protein>
    <submittedName>
        <fullName evidence="3">Uncharacterized protein</fullName>
    </submittedName>
</protein>
<sequence length="68" mass="6835">MRIPAVLVVSVIVVAFAWSYGPAWAVFGALAVATFAFLGIRQALRSRTAGTPAYGGASSDCGGGDGSD</sequence>
<name>A0A562PWF2_9BURK</name>
<keyword evidence="5" id="KW-1185">Reference proteome</keyword>
<dbReference type="Proteomes" id="UP000437862">
    <property type="component" value="Chromosome"/>
</dbReference>
<evidence type="ECO:0000313" key="4">
    <source>
        <dbReference type="Proteomes" id="UP000315112"/>
    </source>
</evidence>
<dbReference type="AlphaFoldDB" id="A0A562PWF2"/>
<gene>
    <name evidence="2" type="ORF">GO485_12745</name>
    <name evidence="3" type="ORF">IP92_02148</name>
</gene>
<evidence type="ECO:0000256" key="1">
    <source>
        <dbReference type="SAM" id="MobiDB-lite"/>
    </source>
</evidence>
<organism evidence="3 4">
    <name type="scientific">Pseudoduganella flava</name>
    <dbReference type="NCBI Taxonomy" id="871742"/>
    <lineage>
        <taxon>Bacteria</taxon>
        <taxon>Pseudomonadati</taxon>
        <taxon>Pseudomonadota</taxon>
        <taxon>Betaproteobacteria</taxon>
        <taxon>Burkholderiales</taxon>
        <taxon>Oxalobacteraceae</taxon>
        <taxon>Telluria group</taxon>
        <taxon>Pseudoduganella</taxon>
    </lineage>
</organism>
<reference evidence="3" key="2">
    <citation type="submission" date="2019-07" db="EMBL/GenBank/DDBJ databases">
        <authorList>
            <person name="Whitman W."/>
            <person name="Huntemann M."/>
            <person name="Clum A."/>
            <person name="Pillay M."/>
            <person name="Palaniappan K."/>
            <person name="Varghese N."/>
            <person name="Mikhailova N."/>
            <person name="Stamatis D."/>
            <person name="Reddy T."/>
            <person name="Daum C."/>
            <person name="Shapiro N."/>
            <person name="Ivanova N."/>
            <person name="Kyrpides N."/>
            <person name="Woyke T."/>
        </authorList>
    </citation>
    <scope>NUCLEOTIDE SEQUENCE</scope>
    <source>
        <strain evidence="3">CGMCC 1.10685</strain>
    </source>
</reference>
<evidence type="ECO:0000313" key="3">
    <source>
        <dbReference type="EMBL" id="TWI48755.1"/>
    </source>
</evidence>
<evidence type="ECO:0000313" key="5">
    <source>
        <dbReference type="Proteomes" id="UP000437862"/>
    </source>
</evidence>
<reference evidence="2 5" key="3">
    <citation type="submission" date="2019-12" db="EMBL/GenBank/DDBJ databases">
        <title>Draft Genome Sequences of Six Type Strains of the Genus Massilia.</title>
        <authorList>
            <person name="Miess H."/>
            <person name="Frediansyah A."/>
            <person name="Goeker M."/>
            <person name="Gross H."/>
        </authorList>
    </citation>
    <scope>NUCLEOTIDE SEQUENCE [LARGE SCALE GENOMIC DNA]</scope>
    <source>
        <strain evidence="2 5">DSM 26639</strain>
    </source>
</reference>
<accession>A0A562PWF2</accession>
<proteinExistence type="predicted"/>